<dbReference type="Proteomes" id="UP000618240">
    <property type="component" value="Unassembled WGS sequence"/>
</dbReference>
<dbReference type="SUPFAM" id="SSF53448">
    <property type="entry name" value="Nucleotide-diphospho-sugar transferases"/>
    <property type="match status" value="1"/>
</dbReference>
<dbReference type="EC" id="2.4.-.-" evidence="2"/>
<organism evidence="2 3">
    <name type="scientific">Chryseobacterium tagetis</name>
    <dbReference type="NCBI Taxonomy" id="2801334"/>
    <lineage>
        <taxon>Bacteria</taxon>
        <taxon>Pseudomonadati</taxon>
        <taxon>Bacteroidota</taxon>
        <taxon>Flavobacteriia</taxon>
        <taxon>Flavobacteriales</taxon>
        <taxon>Weeksellaceae</taxon>
        <taxon>Chryseobacterium group</taxon>
        <taxon>Chryseobacterium</taxon>
    </lineage>
</organism>
<dbReference type="EMBL" id="JAERSE020000005">
    <property type="protein sequence ID" value="MCA6069129.1"/>
    <property type="molecule type" value="Genomic_DNA"/>
</dbReference>
<dbReference type="RefSeq" id="WP_225690318.1">
    <property type="nucleotide sequence ID" value="NZ_JAERSE020000005.1"/>
</dbReference>
<evidence type="ECO:0000313" key="2">
    <source>
        <dbReference type="EMBL" id="MCA6069129.1"/>
    </source>
</evidence>
<keyword evidence="2" id="KW-0328">Glycosyltransferase</keyword>
<keyword evidence="2" id="KW-0808">Transferase</keyword>
<evidence type="ECO:0000313" key="3">
    <source>
        <dbReference type="Proteomes" id="UP000618240"/>
    </source>
</evidence>
<protein>
    <submittedName>
        <fullName evidence="2">Glycosyltransferase</fullName>
        <ecNumber evidence="2">2.4.-.-</ecNumber>
    </submittedName>
</protein>
<feature type="domain" description="Glycosyltransferase 2-like" evidence="1">
    <location>
        <begin position="5"/>
        <end position="108"/>
    </location>
</feature>
<gene>
    <name evidence="2" type="ORF">JI747_018335</name>
</gene>
<proteinExistence type="predicted"/>
<keyword evidence="3" id="KW-1185">Reference proteome</keyword>
<evidence type="ECO:0000259" key="1">
    <source>
        <dbReference type="Pfam" id="PF00535"/>
    </source>
</evidence>
<dbReference type="InterPro" id="IPR001173">
    <property type="entry name" value="Glyco_trans_2-like"/>
</dbReference>
<dbReference type="Pfam" id="PF00535">
    <property type="entry name" value="Glycos_transf_2"/>
    <property type="match status" value="1"/>
</dbReference>
<reference evidence="2 3" key="1">
    <citation type="submission" date="2021-09" db="EMBL/GenBank/DDBJ databases">
        <title>Genome sequencing and assembly of Chryseobacterium sp. RG1.</title>
        <authorList>
            <person name="Chhetri G."/>
        </authorList>
    </citation>
    <scope>NUCLEOTIDE SEQUENCE [LARGE SCALE GENOMIC DNA]</scope>
    <source>
        <strain evidence="2 3">RG1</strain>
    </source>
</reference>
<name>A0ABS8A582_9FLAO</name>
<dbReference type="InterPro" id="IPR029044">
    <property type="entry name" value="Nucleotide-diphossugar_trans"/>
</dbReference>
<dbReference type="GO" id="GO:0016757">
    <property type="term" value="F:glycosyltransferase activity"/>
    <property type="evidence" value="ECO:0007669"/>
    <property type="project" value="UniProtKB-KW"/>
</dbReference>
<sequence length="290" mass="34009">MKLCTVIVLYHPEKNSLEKSLLSFVEETDHVFCWKNSYINDECQDIINSYDKIETLGNENNVGIGKALNECVKVAESRNFTHVLTMDQDSYFEKKMILKYKTEILNYNVKDVAIYGINPLQDKKTLYEDKGAALYVSDTITSGSVFILDNFKKYGYFDEELFIDAVDYEYCYRLKGIYNQKTIVFPSIVMNHTVGYIEKTQMGFNINNYSAFRTYFIVRNQLAIWKRFPSQFPRHYKVTVLKNHIFFRIIKIILAENDKGNKIKSIFLGIKHFIEGRSGYFNVNVKNMEK</sequence>
<accession>A0ABS8A582</accession>
<comment type="caution">
    <text evidence="2">The sequence shown here is derived from an EMBL/GenBank/DDBJ whole genome shotgun (WGS) entry which is preliminary data.</text>
</comment>